<sequence length="330" mass="35358">MLELILASALSVYAFYKIVKFAFADADSNLLSKGDHKSNAFQGKVVWCTGASQGLGLTLVKHFAEHGARIILSSRSAGRLEEVKASLPTHRNNVIVLPFDLCGSPDQLQKAAAAADASFDDAGVDYLIQNAGASQHAMAEDVSFSITDQMFDLNTLGPIKLTRAALPHMLKRKKGRIVVIASMAAIVPTPGQAIYSGCKMALYGYFASLATEVCDRGVGVTICCPGPVGSGSDEVVERKVFGPVGWICRTEEPNAKGKVHPKRYAQLVANAAAHGVDECWIAKHPVLLVGHITQFAPRLGWYLLKKIGPKRARAVKEGRSGYDVKLGLAK</sequence>
<dbReference type="EMBL" id="BEGY01000074">
    <property type="protein sequence ID" value="GAX82065.1"/>
    <property type="molecule type" value="Genomic_DNA"/>
</dbReference>
<comment type="caution">
    <text evidence="2">The sequence shown here is derived from an EMBL/GenBank/DDBJ whole genome shotgun (WGS) entry which is preliminary data.</text>
</comment>
<accession>A0A250XG54</accession>
<dbReference type="SUPFAM" id="SSF51735">
    <property type="entry name" value="NAD(P)-binding Rossmann-fold domains"/>
    <property type="match status" value="1"/>
</dbReference>
<evidence type="ECO:0000313" key="3">
    <source>
        <dbReference type="Proteomes" id="UP000232323"/>
    </source>
</evidence>
<protein>
    <submittedName>
        <fullName evidence="2">Uncharacterized protein</fullName>
    </submittedName>
</protein>
<name>A0A250XG54_9CHLO</name>
<dbReference type="AlphaFoldDB" id="A0A250XG54"/>
<organism evidence="2 3">
    <name type="scientific">Chlamydomonas eustigma</name>
    <dbReference type="NCBI Taxonomy" id="1157962"/>
    <lineage>
        <taxon>Eukaryota</taxon>
        <taxon>Viridiplantae</taxon>
        <taxon>Chlorophyta</taxon>
        <taxon>core chlorophytes</taxon>
        <taxon>Chlorophyceae</taxon>
        <taxon>CS clade</taxon>
        <taxon>Chlamydomonadales</taxon>
        <taxon>Chlamydomonadaceae</taxon>
        <taxon>Chlamydomonas</taxon>
    </lineage>
</organism>
<comment type="similarity">
    <text evidence="1">Belongs to the short-chain dehydrogenases/reductases (SDR) family.</text>
</comment>
<dbReference type="Pfam" id="PF00106">
    <property type="entry name" value="adh_short"/>
    <property type="match status" value="1"/>
</dbReference>
<dbReference type="PANTHER" id="PTHR45274:SF2">
    <property type="entry name" value="NAD(P)-BINDING ROSSMANN-FOLD SUPERFAMILY PROTEIN"/>
    <property type="match status" value="1"/>
</dbReference>
<dbReference type="PANTHER" id="PTHR45274">
    <property type="entry name" value="NAD(P)-BINDING ROSSMANN-FOLD SUPERFAMILY PROTEIN"/>
    <property type="match status" value="1"/>
</dbReference>
<dbReference type="PRINTS" id="PR00080">
    <property type="entry name" value="SDRFAMILY"/>
</dbReference>
<dbReference type="PROSITE" id="PS00061">
    <property type="entry name" value="ADH_SHORT"/>
    <property type="match status" value="1"/>
</dbReference>
<dbReference type="InterPro" id="IPR020904">
    <property type="entry name" value="Sc_DH/Rdtase_CS"/>
</dbReference>
<evidence type="ECO:0000313" key="2">
    <source>
        <dbReference type="EMBL" id="GAX82065.1"/>
    </source>
</evidence>
<dbReference type="STRING" id="1157962.A0A250XG54"/>
<dbReference type="InterPro" id="IPR036291">
    <property type="entry name" value="NAD(P)-bd_dom_sf"/>
</dbReference>
<proteinExistence type="inferred from homology"/>
<dbReference type="InterPro" id="IPR002347">
    <property type="entry name" value="SDR_fam"/>
</dbReference>
<gene>
    <name evidence="2" type="ORF">CEUSTIGMA_g9493.t1</name>
</gene>
<dbReference type="PRINTS" id="PR00081">
    <property type="entry name" value="GDHRDH"/>
</dbReference>
<reference evidence="2 3" key="1">
    <citation type="submission" date="2017-08" db="EMBL/GenBank/DDBJ databases">
        <title>Acidophilic green algal genome provides insights into adaptation to an acidic environment.</title>
        <authorList>
            <person name="Hirooka S."/>
            <person name="Hirose Y."/>
            <person name="Kanesaki Y."/>
            <person name="Higuchi S."/>
            <person name="Fujiwara T."/>
            <person name="Onuma R."/>
            <person name="Era A."/>
            <person name="Ohbayashi R."/>
            <person name="Uzuka A."/>
            <person name="Nozaki H."/>
            <person name="Yoshikawa H."/>
            <person name="Miyagishima S.Y."/>
        </authorList>
    </citation>
    <scope>NUCLEOTIDE SEQUENCE [LARGE SCALE GENOMIC DNA]</scope>
    <source>
        <strain evidence="2 3">NIES-2499</strain>
    </source>
</reference>
<keyword evidence="3" id="KW-1185">Reference proteome</keyword>
<dbReference type="OrthoDB" id="1933717at2759"/>
<evidence type="ECO:0000256" key="1">
    <source>
        <dbReference type="RuleBase" id="RU000363"/>
    </source>
</evidence>
<dbReference type="Proteomes" id="UP000232323">
    <property type="component" value="Unassembled WGS sequence"/>
</dbReference>
<dbReference type="Gene3D" id="3.40.50.720">
    <property type="entry name" value="NAD(P)-binding Rossmann-like Domain"/>
    <property type="match status" value="1"/>
</dbReference>